<dbReference type="SUPFAM" id="SSF56801">
    <property type="entry name" value="Acetyl-CoA synthetase-like"/>
    <property type="match status" value="1"/>
</dbReference>
<dbReference type="InterPro" id="IPR010071">
    <property type="entry name" value="AA_adenyl_dom"/>
</dbReference>
<keyword evidence="6" id="KW-1185">Reference proteome</keyword>
<dbReference type="InterPro" id="IPR025110">
    <property type="entry name" value="AMP-bd_C"/>
</dbReference>
<evidence type="ECO:0000259" key="3">
    <source>
        <dbReference type="Pfam" id="PF00501"/>
    </source>
</evidence>
<keyword evidence="1" id="KW-0596">Phosphopantetheine</keyword>
<gene>
    <name evidence="5" type="ORF">GCM10012284_12160</name>
</gene>
<dbReference type="Gene3D" id="3.30.300.30">
    <property type="match status" value="1"/>
</dbReference>
<dbReference type="AlphaFoldDB" id="A0A8J3BUK6"/>
<evidence type="ECO:0000259" key="4">
    <source>
        <dbReference type="Pfam" id="PF13193"/>
    </source>
</evidence>
<dbReference type="GO" id="GO:0005829">
    <property type="term" value="C:cytosol"/>
    <property type="evidence" value="ECO:0007669"/>
    <property type="project" value="TreeGrafter"/>
</dbReference>
<dbReference type="GO" id="GO:0031177">
    <property type="term" value="F:phosphopantetheine binding"/>
    <property type="evidence" value="ECO:0007669"/>
    <property type="project" value="TreeGrafter"/>
</dbReference>
<evidence type="ECO:0000313" key="6">
    <source>
        <dbReference type="Proteomes" id="UP000656042"/>
    </source>
</evidence>
<evidence type="ECO:0000256" key="1">
    <source>
        <dbReference type="ARBA" id="ARBA00022450"/>
    </source>
</evidence>
<dbReference type="InterPro" id="IPR045851">
    <property type="entry name" value="AMP-bd_C_sf"/>
</dbReference>
<dbReference type="CDD" id="cd05930">
    <property type="entry name" value="A_NRPS"/>
    <property type="match status" value="1"/>
</dbReference>
<dbReference type="Proteomes" id="UP000656042">
    <property type="component" value="Unassembled WGS sequence"/>
</dbReference>
<dbReference type="Pfam" id="PF13193">
    <property type="entry name" value="AMP-binding_C"/>
    <property type="match status" value="1"/>
</dbReference>
<feature type="domain" description="AMP-binding enzyme C-terminal" evidence="4">
    <location>
        <begin position="427"/>
        <end position="503"/>
    </location>
</feature>
<dbReference type="PANTHER" id="PTHR45527">
    <property type="entry name" value="NONRIBOSOMAL PEPTIDE SYNTHETASE"/>
    <property type="match status" value="1"/>
</dbReference>
<dbReference type="Gene3D" id="2.30.38.10">
    <property type="entry name" value="Luciferase, Domain 3"/>
    <property type="match status" value="1"/>
</dbReference>
<protein>
    <recommendedName>
        <fullName evidence="7">Amino acid adenylation domain-containing protein</fullName>
    </recommendedName>
</protein>
<dbReference type="GO" id="GO:0044550">
    <property type="term" value="P:secondary metabolite biosynthetic process"/>
    <property type="evidence" value="ECO:0007669"/>
    <property type="project" value="TreeGrafter"/>
</dbReference>
<dbReference type="FunFam" id="3.40.50.980:FF:000001">
    <property type="entry name" value="Non-ribosomal peptide synthetase"/>
    <property type="match status" value="1"/>
</dbReference>
<organism evidence="5 6">
    <name type="scientific">Mangrovihabitans endophyticus</name>
    <dbReference type="NCBI Taxonomy" id="1751298"/>
    <lineage>
        <taxon>Bacteria</taxon>
        <taxon>Bacillati</taxon>
        <taxon>Actinomycetota</taxon>
        <taxon>Actinomycetes</taxon>
        <taxon>Micromonosporales</taxon>
        <taxon>Micromonosporaceae</taxon>
        <taxon>Mangrovihabitans</taxon>
    </lineage>
</organism>
<dbReference type="GO" id="GO:0043041">
    <property type="term" value="P:amino acid activation for nonribosomal peptide biosynthetic process"/>
    <property type="evidence" value="ECO:0007669"/>
    <property type="project" value="TreeGrafter"/>
</dbReference>
<dbReference type="InterPro" id="IPR020845">
    <property type="entry name" value="AMP-binding_CS"/>
</dbReference>
<dbReference type="InterPro" id="IPR020459">
    <property type="entry name" value="AMP-binding"/>
</dbReference>
<dbReference type="PANTHER" id="PTHR45527:SF1">
    <property type="entry name" value="FATTY ACID SYNTHASE"/>
    <property type="match status" value="1"/>
</dbReference>
<dbReference type="InterPro" id="IPR000873">
    <property type="entry name" value="AMP-dep_synth/lig_dom"/>
</dbReference>
<dbReference type="Pfam" id="PF00501">
    <property type="entry name" value="AMP-binding"/>
    <property type="match status" value="1"/>
</dbReference>
<dbReference type="RefSeq" id="WP_189078081.1">
    <property type="nucleotide sequence ID" value="NZ_BMMX01000002.1"/>
</dbReference>
<dbReference type="PROSITE" id="PS00455">
    <property type="entry name" value="AMP_BINDING"/>
    <property type="match status" value="1"/>
</dbReference>
<dbReference type="NCBIfam" id="TIGR01733">
    <property type="entry name" value="AA-adenyl-dom"/>
    <property type="match status" value="1"/>
</dbReference>
<dbReference type="FunFam" id="3.30.300.30:FF:000010">
    <property type="entry name" value="Enterobactin synthetase component F"/>
    <property type="match status" value="1"/>
</dbReference>
<reference evidence="5" key="1">
    <citation type="journal article" date="2014" name="Int. J. Syst. Evol. Microbiol.">
        <title>Complete genome sequence of Corynebacterium casei LMG S-19264T (=DSM 44701T), isolated from a smear-ripened cheese.</title>
        <authorList>
            <consortium name="US DOE Joint Genome Institute (JGI-PGF)"/>
            <person name="Walter F."/>
            <person name="Albersmeier A."/>
            <person name="Kalinowski J."/>
            <person name="Ruckert C."/>
        </authorList>
    </citation>
    <scope>NUCLEOTIDE SEQUENCE</scope>
    <source>
        <strain evidence="5">CGMCC 4.7299</strain>
    </source>
</reference>
<evidence type="ECO:0000313" key="5">
    <source>
        <dbReference type="EMBL" id="GGK79717.1"/>
    </source>
</evidence>
<reference evidence="5" key="2">
    <citation type="submission" date="2020-09" db="EMBL/GenBank/DDBJ databases">
        <authorList>
            <person name="Sun Q."/>
            <person name="Zhou Y."/>
        </authorList>
    </citation>
    <scope>NUCLEOTIDE SEQUENCE</scope>
    <source>
        <strain evidence="5">CGMCC 4.7299</strain>
    </source>
</reference>
<name>A0A8J3BUK6_9ACTN</name>
<proteinExistence type="predicted"/>
<evidence type="ECO:0000256" key="2">
    <source>
        <dbReference type="ARBA" id="ARBA00022553"/>
    </source>
</evidence>
<evidence type="ECO:0008006" key="7">
    <source>
        <dbReference type="Google" id="ProtNLM"/>
    </source>
</evidence>
<keyword evidence="2" id="KW-0597">Phosphoprotein</keyword>
<comment type="caution">
    <text evidence="5">The sequence shown here is derived from an EMBL/GenBank/DDBJ whole genome shotgun (WGS) entry which is preliminary data.</text>
</comment>
<feature type="domain" description="AMP-dependent synthetase/ligase" evidence="3">
    <location>
        <begin position="22"/>
        <end position="369"/>
    </location>
</feature>
<sequence length="543" mass="58313">MPEDTDSPQFTAVADDTLPNRFEREVARRPDTVAVSDDRQELTYRELNARANRLARRLLGQGAGPDVLVGILLPRGCTAITAILAVLKTGAAYVPLDPNYPQTRLSHMIGDARPICVIAQQGSWKTNDVPVVVDPSEEPTASAADVANIRDGERIAPLKPNHLAYVIYTSGSTGQPKGVMIEHRSLLHYVAWAAVSYPGARTSTLLHSSLSFDLTVTALYLPLLHGGRVHIADLADYAATRMVLERIPLGFLKVTPGHLHVLSLLPPQFHPAEQLVVGGEQLTGGMLRRLRRQMPRVTVFNEYGPTEATVGCMEYRVGPGQRLSDGPVPIGVAAPGVRIHVLDDALQVTPPGEEGEIFIAGAGVARGYWSRPAPTAERFLPDPFGPAGSRMYRTGDRARRGVDGTLEFLGRMDDQIKVNGFRIEPGEIESVLSAHPGVAQVTVVAISGRPGISRLVAYIVADDENVKPAPTALRARAASALPGYMVPAAFLLLDALPLTPHGKLDRAALPRPDFRNHPEISGVPLPSGCAHEPCAVAQPDDDG</sequence>
<accession>A0A8J3BUK6</accession>
<dbReference type="Gene3D" id="3.40.50.980">
    <property type="match status" value="2"/>
</dbReference>
<dbReference type="PRINTS" id="PR00154">
    <property type="entry name" value="AMPBINDING"/>
</dbReference>
<dbReference type="EMBL" id="BMMX01000002">
    <property type="protein sequence ID" value="GGK79717.1"/>
    <property type="molecule type" value="Genomic_DNA"/>
</dbReference>